<dbReference type="GO" id="GO:0006412">
    <property type="term" value="P:translation"/>
    <property type="evidence" value="ECO:0007669"/>
    <property type="project" value="UniProtKB-UniRule"/>
</dbReference>
<evidence type="ECO:0000313" key="12">
    <source>
        <dbReference type="Proteomes" id="UP000033731"/>
    </source>
</evidence>
<name>A0A094ZZL4_9HYPH</name>
<comment type="subunit">
    <text evidence="8 10">Part of the 50S ribosomal subunit. Forms a cluster with proteins L14 and L19.</text>
</comment>
<evidence type="ECO:0000256" key="2">
    <source>
        <dbReference type="ARBA" id="ARBA00022481"/>
    </source>
</evidence>
<comment type="similarity">
    <text evidence="1 8 9">Belongs to the universal ribosomal protein uL3 family.</text>
</comment>
<dbReference type="InterPro" id="IPR019926">
    <property type="entry name" value="Ribosomal_uL3_CS"/>
</dbReference>
<sequence length="221" mass="23873">MRPGVVARKLGMTCVYNLEGKRLPVTVLHLDNCQVVAHRTLQKNGYMAVQVGAGNAKIKNVSKPMRGFFSSVNVSPKKRLSEFRVQKEDELLQIGSVLSPSHFNVGQLVDVTGVTIGKGFAGAMKRHNFAGLRASHGVSISHRSAGSTGCRQDPGRVFKNKKMAGHMGGNRITVKNLEVISIDDKRGLIFVKGCVPGAKNDSWILVRDSFGSAANYKGKVA</sequence>
<dbReference type="Pfam" id="PF00297">
    <property type="entry name" value="Ribosomal_L3"/>
    <property type="match status" value="1"/>
</dbReference>
<evidence type="ECO:0000256" key="3">
    <source>
        <dbReference type="ARBA" id="ARBA00022730"/>
    </source>
</evidence>
<keyword evidence="2 8" id="KW-0488">Methylation</keyword>
<proteinExistence type="inferred from homology"/>
<dbReference type="FunFam" id="2.40.30.10:FF:000004">
    <property type="entry name" value="50S ribosomal protein L3"/>
    <property type="match status" value="1"/>
</dbReference>
<dbReference type="AlphaFoldDB" id="A0A094ZZL4"/>
<evidence type="ECO:0000313" key="11">
    <source>
        <dbReference type="EMBL" id="KJZ81845.1"/>
    </source>
</evidence>
<dbReference type="PANTHER" id="PTHR11229">
    <property type="entry name" value="50S RIBOSOMAL PROTEIN L3"/>
    <property type="match status" value="1"/>
</dbReference>
<dbReference type="FunFam" id="3.30.160.810:FF:000001">
    <property type="entry name" value="50S ribosomal protein L3"/>
    <property type="match status" value="1"/>
</dbReference>
<keyword evidence="3 8" id="KW-0699">rRNA-binding</keyword>
<comment type="PTM">
    <text evidence="8">Methylated by PrmB.</text>
</comment>
<dbReference type="InterPro" id="IPR000597">
    <property type="entry name" value="Ribosomal_uL3"/>
</dbReference>
<keyword evidence="4 8" id="KW-0694">RNA-binding</keyword>
<feature type="modified residue" description="N5-methylglutamine" evidence="8">
    <location>
        <position position="152"/>
    </location>
</feature>
<keyword evidence="12" id="KW-1185">Reference proteome</keyword>
<evidence type="ECO:0000256" key="1">
    <source>
        <dbReference type="ARBA" id="ARBA00006540"/>
    </source>
</evidence>
<dbReference type="InterPro" id="IPR019927">
    <property type="entry name" value="Ribosomal_uL3_bac/org-type"/>
</dbReference>
<keyword evidence="5 8" id="KW-0689">Ribosomal protein</keyword>
<protein>
    <recommendedName>
        <fullName evidence="7 8">Large ribosomal subunit protein uL3</fullName>
    </recommendedName>
</protein>
<evidence type="ECO:0000256" key="10">
    <source>
        <dbReference type="RuleBase" id="RU003906"/>
    </source>
</evidence>
<dbReference type="Gene3D" id="3.30.160.810">
    <property type="match status" value="1"/>
</dbReference>
<dbReference type="PATRIC" id="fig|556287.9.peg.595"/>
<gene>
    <name evidence="8" type="primary">rplC</name>
    <name evidence="11" type="ORF">DJ66_0572</name>
</gene>
<dbReference type="HAMAP" id="MF_01325_B">
    <property type="entry name" value="Ribosomal_uL3_B"/>
    <property type="match status" value="1"/>
</dbReference>
<dbReference type="SUPFAM" id="SSF50447">
    <property type="entry name" value="Translation proteins"/>
    <property type="match status" value="1"/>
</dbReference>
<dbReference type="GO" id="GO:0003735">
    <property type="term" value="F:structural constituent of ribosome"/>
    <property type="evidence" value="ECO:0007669"/>
    <property type="project" value="UniProtKB-UniRule"/>
</dbReference>
<dbReference type="Gene3D" id="2.40.30.10">
    <property type="entry name" value="Translation factors"/>
    <property type="match status" value="1"/>
</dbReference>
<comment type="caution">
    <text evidence="11">The sequence shown here is derived from an EMBL/GenBank/DDBJ whole genome shotgun (WGS) entry which is preliminary data.</text>
</comment>
<dbReference type="Proteomes" id="UP000033731">
    <property type="component" value="Unassembled WGS sequence"/>
</dbReference>
<dbReference type="GO" id="GO:0022625">
    <property type="term" value="C:cytosolic large ribosomal subunit"/>
    <property type="evidence" value="ECO:0007669"/>
    <property type="project" value="TreeGrafter"/>
</dbReference>
<evidence type="ECO:0000256" key="8">
    <source>
        <dbReference type="HAMAP-Rule" id="MF_01325"/>
    </source>
</evidence>
<comment type="function">
    <text evidence="8 10">One of the primary rRNA binding proteins, it binds directly near the 3'-end of the 23S rRNA, where it nucleates assembly of the 50S subunit.</text>
</comment>
<dbReference type="EMBL" id="JMTK01000002">
    <property type="protein sequence ID" value="KJZ81845.1"/>
    <property type="molecule type" value="Genomic_DNA"/>
</dbReference>
<evidence type="ECO:0000256" key="7">
    <source>
        <dbReference type="ARBA" id="ARBA00035243"/>
    </source>
</evidence>
<evidence type="ECO:0000256" key="9">
    <source>
        <dbReference type="RuleBase" id="RU003905"/>
    </source>
</evidence>
<dbReference type="RefSeq" id="WP_034442636.1">
    <property type="nucleotide sequence ID" value="NZ_JMTK01000002.1"/>
</dbReference>
<dbReference type="NCBIfam" id="TIGR03625">
    <property type="entry name" value="L3_bact"/>
    <property type="match status" value="1"/>
</dbReference>
<dbReference type="GO" id="GO:0019843">
    <property type="term" value="F:rRNA binding"/>
    <property type="evidence" value="ECO:0007669"/>
    <property type="project" value="UniProtKB-UniRule"/>
</dbReference>
<reference evidence="11 12" key="1">
    <citation type="journal article" date="2015" name="Phytopathology">
        <title>Genomes of Candidatus Liberibacter solanacearum haplotype A from New Zealand and the USA suggest significant genome plasticity in the species.</title>
        <authorList>
            <person name="Thompson S.M."/>
            <person name="Johnson C.P."/>
            <person name="Lu A.Y."/>
            <person name="Frampton R.A."/>
            <person name="Sullivan K.L."/>
            <person name="Fiers M.W."/>
            <person name="Crowhurst R.N."/>
            <person name="Pitman A.R."/>
            <person name="Scott I."/>
            <person name="Gudmestad N.C."/>
            <person name="Smith G.R."/>
        </authorList>
    </citation>
    <scope>NUCLEOTIDE SEQUENCE [LARGE SCALE GENOMIC DNA]</scope>
    <source>
        <strain evidence="11 12">LsoNZ1</strain>
    </source>
</reference>
<keyword evidence="6 8" id="KW-0687">Ribonucleoprotein</keyword>
<dbReference type="PROSITE" id="PS00474">
    <property type="entry name" value="RIBOSOMAL_L3"/>
    <property type="match status" value="1"/>
</dbReference>
<evidence type="ECO:0000256" key="5">
    <source>
        <dbReference type="ARBA" id="ARBA00022980"/>
    </source>
</evidence>
<dbReference type="InterPro" id="IPR009000">
    <property type="entry name" value="Transl_B-barrel_sf"/>
</dbReference>
<accession>A0A094ZZL4</accession>
<dbReference type="PANTHER" id="PTHR11229:SF16">
    <property type="entry name" value="LARGE RIBOSOMAL SUBUNIT PROTEIN UL3C"/>
    <property type="match status" value="1"/>
</dbReference>
<organism evidence="11 12">
    <name type="scientific">Candidatus Liberibacter solanacearum</name>
    <dbReference type="NCBI Taxonomy" id="556287"/>
    <lineage>
        <taxon>Bacteria</taxon>
        <taxon>Pseudomonadati</taxon>
        <taxon>Pseudomonadota</taxon>
        <taxon>Alphaproteobacteria</taxon>
        <taxon>Hyphomicrobiales</taxon>
        <taxon>Rhizobiaceae</taxon>
        <taxon>Liberibacter</taxon>
    </lineage>
</organism>
<evidence type="ECO:0000256" key="6">
    <source>
        <dbReference type="ARBA" id="ARBA00023274"/>
    </source>
</evidence>
<evidence type="ECO:0000256" key="4">
    <source>
        <dbReference type="ARBA" id="ARBA00022884"/>
    </source>
</evidence>